<dbReference type="AlphaFoldDB" id="A0A840J1Y3"/>
<dbReference type="EMBL" id="JACHMG010000001">
    <property type="protein sequence ID" value="MBB4687432.1"/>
    <property type="molecule type" value="Genomic_DNA"/>
</dbReference>
<dbReference type="RefSeq" id="WP_184782182.1">
    <property type="nucleotide sequence ID" value="NZ_JACHMG010000001.1"/>
</dbReference>
<proteinExistence type="predicted"/>
<comment type="caution">
    <text evidence="2">The sequence shown here is derived from an EMBL/GenBank/DDBJ whole genome shotgun (WGS) entry which is preliminary data.</text>
</comment>
<sequence length="300" mass="29070">MGKHTKRPPGEPARVAVGAAPAVVPVGSVGSVAADAAPSMAPVAADAAPSMAPVAADAAPSMAPVAAGPAPSMAPVAAGPAPSMAPVAAGPAPSMAPVAAGPAPSVIPMAAGAAPSALLLAEPGAASAQPGVDLPSLEGSVPDDVPTHDAPQELSAGADLIGRFAGDLDAHLTSSVVDAREPAPTSAKPDGHAPGQFTGTLDVGHPHADPDGTPALGPVAAVRLPPEPLQAFHGQLSLDELTTLAPHPDTTHLDTTAELAPVPAQSPHPTVQALGHHLPTNRWAVPADGWTVPPVAVTPA</sequence>
<feature type="region of interest" description="Disordered" evidence="1">
    <location>
        <begin position="127"/>
        <end position="152"/>
    </location>
</feature>
<name>A0A840J1Y3_9PSEU</name>
<evidence type="ECO:0000256" key="1">
    <source>
        <dbReference type="SAM" id="MobiDB-lite"/>
    </source>
</evidence>
<dbReference type="Proteomes" id="UP000581769">
    <property type="component" value="Unassembled WGS sequence"/>
</dbReference>
<reference evidence="2 3" key="1">
    <citation type="submission" date="2020-08" db="EMBL/GenBank/DDBJ databases">
        <title>Sequencing the genomes of 1000 actinobacteria strains.</title>
        <authorList>
            <person name="Klenk H.-P."/>
        </authorList>
    </citation>
    <scope>NUCLEOTIDE SEQUENCE [LARGE SCALE GENOMIC DNA]</scope>
    <source>
        <strain evidence="2 3">DSM 45859</strain>
    </source>
</reference>
<evidence type="ECO:0000313" key="2">
    <source>
        <dbReference type="EMBL" id="MBB4687432.1"/>
    </source>
</evidence>
<organism evidence="2 3">
    <name type="scientific">Amycolatopsis jiangsuensis</name>
    <dbReference type="NCBI Taxonomy" id="1181879"/>
    <lineage>
        <taxon>Bacteria</taxon>
        <taxon>Bacillati</taxon>
        <taxon>Actinomycetota</taxon>
        <taxon>Actinomycetes</taxon>
        <taxon>Pseudonocardiales</taxon>
        <taxon>Pseudonocardiaceae</taxon>
        <taxon>Amycolatopsis</taxon>
    </lineage>
</organism>
<protein>
    <submittedName>
        <fullName evidence="2">Uncharacterized protein</fullName>
    </submittedName>
</protein>
<gene>
    <name evidence="2" type="ORF">BJY18_004917</name>
</gene>
<evidence type="ECO:0000313" key="3">
    <source>
        <dbReference type="Proteomes" id="UP000581769"/>
    </source>
</evidence>
<keyword evidence="3" id="KW-1185">Reference proteome</keyword>
<accession>A0A840J1Y3</accession>